<evidence type="ECO:0000313" key="3">
    <source>
        <dbReference type="Proteomes" id="UP000747542"/>
    </source>
</evidence>
<evidence type="ECO:0000313" key="2">
    <source>
        <dbReference type="EMBL" id="KAG7158834.1"/>
    </source>
</evidence>
<accession>A0A8J5JPU3</accession>
<dbReference type="EMBL" id="JAHLQT010034340">
    <property type="protein sequence ID" value="KAG7158834.1"/>
    <property type="molecule type" value="Genomic_DNA"/>
</dbReference>
<name>A0A8J5JPU3_HOMAM</name>
<comment type="caution">
    <text evidence="2">The sequence shown here is derived from an EMBL/GenBank/DDBJ whole genome shotgun (WGS) entry which is preliminary data.</text>
</comment>
<dbReference type="AlphaFoldDB" id="A0A8J5JPU3"/>
<proteinExistence type="predicted"/>
<feature type="chain" id="PRO_5035206325" description="Secreted protein" evidence="1">
    <location>
        <begin position="20"/>
        <end position="192"/>
    </location>
</feature>
<evidence type="ECO:0000256" key="1">
    <source>
        <dbReference type="SAM" id="SignalP"/>
    </source>
</evidence>
<gene>
    <name evidence="2" type="ORF">Hamer_G023708</name>
</gene>
<keyword evidence="1" id="KW-0732">Signal</keyword>
<dbReference type="Proteomes" id="UP000747542">
    <property type="component" value="Unassembled WGS sequence"/>
</dbReference>
<reference evidence="2" key="1">
    <citation type="journal article" date="2021" name="Sci. Adv.">
        <title>The American lobster genome reveals insights on longevity, neural, and immune adaptations.</title>
        <authorList>
            <person name="Polinski J.M."/>
            <person name="Zimin A.V."/>
            <person name="Clark K.F."/>
            <person name="Kohn A.B."/>
            <person name="Sadowski N."/>
            <person name="Timp W."/>
            <person name="Ptitsyn A."/>
            <person name="Khanna P."/>
            <person name="Romanova D.Y."/>
            <person name="Williams P."/>
            <person name="Greenwood S.J."/>
            <person name="Moroz L.L."/>
            <person name="Walt D.R."/>
            <person name="Bodnar A.G."/>
        </authorList>
    </citation>
    <scope>NUCLEOTIDE SEQUENCE</scope>
    <source>
        <strain evidence="2">GMGI-L3</strain>
    </source>
</reference>
<evidence type="ECO:0008006" key="4">
    <source>
        <dbReference type="Google" id="ProtNLM"/>
    </source>
</evidence>
<sequence length="192" mass="20412">MWIVRWLTAMVVVTVSVEARPQLVDVASMAASGDFGGAEIAGKARSFVSNLAADTVGSVRVLGEGTRDVIKDMWNNSKQTMQRFTAVATDTVDQNVQGVRDAIRTTNTFVADGAQEARRLAEGAAQSTLGVIRDAVNSNGQFLEGVRKMVLQGVVETGQATGDFVQQAVTNAKDFVEAGTGVVSRVVTQRSF</sequence>
<keyword evidence="3" id="KW-1185">Reference proteome</keyword>
<organism evidence="2 3">
    <name type="scientific">Homarus americanus</name>
    <name type="common">American lobster</name>
    <dbReference type="NCBI Taxonomy" id="6706"/>
    <lineage>
        <taxon>Eukaryota</taxon>
        <taxon>Metazoa</taxon>
        <taxon>Ecdysozoa</taxon>
        <taxon>Arthropoda</taxon>
        <taxon>Crustacea</taxon>
        <taxon>Multicrustacea</taxon>
        <taxon>Malacostraca</taxon>
        <taxon>Eumalacostraca</taxon>
        <taxon>Eucarida</taxon>
        <taxon>Decapoda</taxon>
        <taxon>Pleocyemata</taxon>
        <taxon>Astacidea</taxon>
        <taxon>Nephropoidea</taxon>
        <taxon>Nephropidae</taxon>
        <taxon>Homarus</taxon>
    </lineage>
</organism>
<feature type="signal peptide" evidence="1">
    <location>
        <begin position="1"/>
        <end position="19"/>
    </location>
</feature>
<protein>
    <recommendedName>
        <fullName evidence="4">Secreted protein</fullName>
    </recommendedName>
</protein>